<evidence type="ECO:0000256" key="3">
    <source>
        <dbReference type="ARBA" id="ARBA00022801"/>
    </source>
</evidence>
<evidence type="ECO:0000256" key="2">
    <source>
        <dbReference type="ARBA" id="ARBA00012754"/>
    </source>
</evidence>
<comment type="caution">
    <text evidence="7">The sequence shown here is derived from an EMBL/GenBank/DDBJ whole genome shotgun (WGS) entry which is preliminary data.</text>
</comment>
<feature type="domain" description="Beta-mannosidase-like galactose-binding" evidence="6">
    <location>
        <begin position="7"/>
        <end position="176"/>
    </location>
</feature>
<accession>A0A9W4TP34</accession>
<organism evidence="7 8">
    <name type="scientific">Candida verbasci</name>
    <dbReference type="NCBI Taxonomy" id="1227364"/>
    <lineage>
        <taxon>Eukaryota</taxon>
        <taxon>Fungi</taxon>
        <taxon>Dikarya</taxon>
        <taxon>Ascomycota</taxon>
        <taxon>Saccharomycotina</taxon>
        <taxon>Pichiomycetes</taxon>
        <taxon>Debaryomycetaceae</taxon>
        <taxon>Candida/Lodderomyces clade</taxon>
        <taxon>Candida</taxon>
    </lineage>
</organism>
<dbReference type="Pfam" id="PF22666">
    <property type="entry name" value="Glyco_hydro_2_N2"/>
    <property type="match status" value="1"/>
</dbReference>
<dbReference type="PANTHER" id="PTHR43730:SF1">
    <property type="entry name" value="BETA-MANNOSIDASE"/>
    <property type="match status" value="1"/>
</dbReference>
<dbReference type="InterPro" id="IPR036156">
    <property type="entry name" value="Beta-gal/glucu_dom_sf"/>
</dbReference>
<evidence type="ECO:0000256" key="1">
    <source>
        <dbReference type="ARBA" id="ARBA00000829"/>
    </source>
</evidence>
<dbReference type="EC" id="3.2.1.25" evidence="2"/>
<gene>
    <name evidence="7" type="ORF">CANVERA_P0068</name>
</gene>
<protein>
    <recommendedName>
        <fullName evidence="2">beta-mannosidase</fullName>
        <ecNumber evidence="2">3.2.1.25</ecNumber>
    </recommendedName>
</protein>
<dbReference type="PANTHER" id="PTHR43730">
    <property type="entry name" value="BETA-MANNOSIDASE"/>
    <property type="match status" value="1"/>
</dbReference>
<keyword evidence="4" id="KW-0326">Glycosidase</keyword>
<name>A0A9W4TP34_9ASCO</name>
<dbReference type="EMBL" id="CANTUO010000001">
    <property type="protein sequence ID" value="CAI5755552.1"/>
    <property type="molecule type" value="Genomic_DNA"/>
</dbReference>
<keyword evidence="8" id="KW-1185">Reference proteome</keyword>
<dbReference type="Gene3D" id="2.60.120.260">
    <property type="entry name" value="Galactose-binding domain-like"/>
    <property type="match status" value="1"/>
</dbReference>
<evidence type="ECO:0000259" key="5">
    <source>
        <dbReference type="Pfam" id="PF00703"/>
    </source>
</evidence>
<dbReference type="SUPFAM" id="SSF49303">
    <property type="entry name" value="beta-Galactosidase/glucuronidase domain"/>
    <property type="match status" value="2"/>
</dbReference>
<dbReference type="InterPro" id="IPR013783">
    <property type="entry name" value="Ig-like_fold"/>
</dbReference>
<feature type="domain" description="Glycoside hydrolase family 2 immunoglobulin-like beta-sandwich" evidence="5">
    <location>
        <begin position="185"/>
        <end position="271"/>
    </location>
</feature>
<dbReference type="InterPro" id="IPR008979">
    <property type="entry name" value="Galactose-bd-like_sf"/>
</dbReference>
<dbReference type="InterPro" id="IPR050887">
    <property type="entry name" value="Beta-mannosidase_GH2"/>
</dbReference>
<keyword evidence="3" id="KW-0378">Hydrolase</keyword>
<dbReference type="FunFam" id="3.20.20.80:FF:000050">
    <property type="entry name" value="Beta-mannosidase B"/>
    <property type="match status" value="1"/>
</dbReference>
<dbReference type="Gene3D" id="2.60.40.10">
    <property type="entry name" value="Immunoglobulins"/>
    <property type="match status" value="1"/>
</dbReference>
<dbReference type="InterPro" id="IPR006102">
    <property type="entry name" value="Ig-like_GH2"/>
</dbReference>
<dbReference type="SUPFAM" id="SSF49785">
    <property type="entry name" value="Galactose-binding domain-like"/>
    <property type="match status" value="1"/>
</dbReference>
<dbReference type="GO" id="GO:0004567">
    <property type="term" value="F:beta-mannosidase activity"/>
    <property type="evidence" value="ECO:0007669"/>
    <property type="project" value="UniProtKB-EC"/>
</dbReference>
<evidence type="ECO:0000313" key="8">
    <source>
        <dbReference type="Proteomes" id="UP001152885"/>
    </source>
</evidence>
<reference evidence="7" key="1">
    <citation type="submission" date="2022-12" db="EMBL/GenBank/DDBJ databases">
        <authorList>
            <person name="Brejova B."/>
        </authorList>
    </citation>
    <scope>NUCLEOTIDE SEQUENCE</scope>
</reference>
<dbReference type="GO" id="GO:0005975">
    <property type="term" value="P:carbohydrate metabolic process"/>
    <property type="evidence" value="ECO:0007669"/>
    <property type="project" value="InterPro"/>
</dbReference>
<dbReference type="InterPro" id="IPR017853">
    <property type="entry name" value="GH"/>
</dbReference>
<dbReference type="InterPro" id="IPR054593">
    <property type="entry name" value="Beta-mannosidase-like_N2"/>
</dbReference>
<dbReference type="OrthoDB" id="2866996at2759"/>
<proteinExistence type="predicted"/>
<dbReference type="Proteomes" id="UP001152885">
    <property type="component" value="Unassembled WGS sequence"/>
</dbReference>
<evidence type="ECO:0000259" key="6">
    <source>
        <dbReference type="Pfam" id="PF22666"/>
    </source>
</evidence>
<dbReference type="Pfam" id="PF00703">
    <property type="entry name" value="Glyco_hydro_2"/>
    <property type="match status" value="1"/>
</dbReference>
<dbReference type="SUPFAM" id="SSF51445">
    <property type="entry name" value="(Trans)glycosidases"/>
    <property type="match status" value="1"/>
</dbReference>
<comment type="catalytic activity">
    <reaction evidence="1">
        <text>Hydrolysis of terminal, non-reducing beta-D-mannose residues in beta-D-mannosides.</text>
        <dbReference type="EC" id="3.2.1.25"/>
    </reaction>
</comment>
<sequence length="792" mass="93241">MSVLKNWHFKQVETEIWYPCVSIEYPFGNQVHIDLQYNDLIGDPFENDNEIELEWIKEVEWEYKCLFNATTTNCDSYLVFEGLDTFADVKLNDISILNSSNAFQKHIINVTDIIQIENKLYIRFNSSYNQGKQLELNYGKLPNWNGDSSRVYVRKPQYQYGWDWQPSNFNTAGPWKPIKLIQEPYIEDMFIKYELSENMAFANLSIEISGYNLDETYQVRIKRQDFIATFNSTSNYILDDIDLWSPSTPNLYTLEILSNGSVLKSQKVGFRKVELIQNQDLFGQSFYFKINNEPLQIHGVNWIPLHSFTSNTTIENYKSILNLIHNANFNLIRVWGGGQYEIDVFYEYCDQLGILIWQDFMFSCGIYPKEMYSSVDLEVEQQISRFRKYASIIIYTGNNEDYQIANSLKIDTNNVTQFPGKKIYEEIIPTKIKNLSNQVIYHFGSPYSAENVSTYYESVGDTHQWKVWLNEMEPYQKWMELSARFVSEFGMFSLPRDKTLSKYITKESELYPYSKLVNFRSKADKYEERLNHYLNYNFGFISTELSEFIYYSQLLQSDALALAFRYWRFKWMDYQVGGIIVWQLNDCWPGLSWSIIDFEGRLKLAYYGIKRELKNEVVGLYRSGGAGNGRQTILKFDSITVWGIGDADLLKIDYYTSNGDFFDNEMFNVNSTRDISIILQDHLVYHENLIIQLRTFNASKLVARSSDWPLSKYINIDPNLCIDYLHDGKFKLSTNKPVKGLELYFDNDYLFSDNGIDLFPNDPQIIQVYNFNQSDIKNVKYRFYKSLLSIKY</sequence>
<dbReference type="GO" id="GO:0006516">
    <property type="term" value="P:glycoprotein catabolic process"/>
    <property type="evidence" value="ECO:0007669"/>
    <property type="project" value="TreeGrafter"/>
</dbReference>
<dbReference type="Gene3D" id="3.20.20.80">
    <property type="entry name" value="Glycosidases"/>
    <property type="match status" value="1"/>
</dbReference>
<evidence type="ECO:0000256" key="4">
    <source>
        <dbReference type="ARBA" id="ARBA00023295"/>
    </source>
</evidence>
<evidence type="ECO:0000313" key="7">
    <source>
        <dbReference type="EMBL" id="CAI5755552.1"/>
    </source>
</evidence>
<dbReference type="AlphaFoldDB" id="A0A9W4TP34"/>